<dbReference type="InterPro" id="IPR011330">
    <property type="entry name" value="Glyco_hydro/deAcase_b/a-brl"/>
</dbReference>
<sequence length="474" mass="49889">MSQRIKTLTGALSALTALVSFASAVPFGLQIYSCTTPGVIAPGFDDGPWIYSEDVLDRMGAAGFKATWFINGANKGNIYEYNSTLQRMVSMGHQIGSHTWSHKDLATLTADGVRQEMTLLEDAMMNILGYFPYYMRPPFLSLNANALSVLKELQYHVIIGDLNTKDWEYQSETGIETAKKLFVDGLDQGYTIVEAHEQEVWTHGVLIDYMIAVVQRRGLKTVTVAECLGESSTSQWYRTVREPGSTSTSDGAEAGPTYSLNGRCGNINAGNNLGWTCPSNGGRCCSKYGSCGSTIDYCAANVCQPAFGICNPPVSSSYRDEASMTPGPAATNVPSSTFVFSNNTMTTTTPNAAAASLGPGSVTPDNTCGTQGSGKGKGYVCKAGSCCSKYGNCGTTSDYCAASVCQSAFGKCDTAPVRGSTSPDGTCGDAGKGSNAGYTCKTGQCCSKYGNCGTTVDYCAASKGCQTSFGSCTS</sequence>
<dbReference type="PANTHER" id="PTHR46471:SF2">
    <property type="entry name" value="CHITIN DEACETYLASE-RELATED"/>
    <property type="match status" value="1"/>
</dbReference>
<dbReference type="EMBL" id="JAANER010000004">
    <property type="protein sequence ID" value="KAG9191382.1"/>
    <property type="molecule type" value="Genomic_DNA"/>
</dbReference>
<evidence type="ECO:0000313" key="13">
    <source>
        <dbReference type="Proteomes" id="UP001199106"/>
    </source>
</evidence>
<dbReference type="InterPro" id="IPR001002">
    <property type="entry name" value="Chitin-bd_1"/>
</dbReference>
<dbReference type="PROSITE" id="PS00026">
    <property type="entry name" value="CHIT_BIND_I_1"/>
    <property type="match status" value="2"/>
</dbReference>
<evidence type="ECO:0000256" key="6">
    <source>
        <dbReference type="ARBA" id="ARBA00023277"/>
    </source>
</evidence>
<evidence type="ECO:0000313" key="12">
    <source>
        <dbReference type="EMBL" id="KAG9191382.1"/>
    </source>
</evidence>
<dbReference type="CDD" id="cd10951">
    <property type="entry name" value="CE4_ClCDA_like"/>
    <property type="match status" value="1"/>
</dbReference>
<evidence type="ECO:0000256" key="8">
    <source>
        <dbReference type="PROSITE-ProRule" id="PRU00261"/>
    </source>
</evidence>
<evidence type="ECO:0000259" key="10">
    <source>
        <dbReference type="PROSITE" id="PS50941"/>
    </source>
</evidence>
<comment type="caution">
    <text evidence="8">Lacks conserved residue(s) required for the propagation of feature annotation.</text>
</comment>
<feature type="disulfide bond" evidence="8">
    <location>
        <begin position="284"/>
        <end position="298"/>
    </location>
</feature>
<feature type="disulfide bond" evidence="8">
    <location>
        <begin position="381"/>
        <end position="393"/>
    </location>
</feature>
<feature type="disulfide bond" evidence="8">
    <location>
        <begin position="445"/>
        <end position="459"/>
    </location>
</feature>
<evidence type="ECO:0000256" key="3">
    <source>
        <dbReference type="ARBA" id="ARBA00022723"/>
    </source>
</evidence>
<evidence type="ECO:0000256" key="9">
    <source>
        <dbReference type="SAM" id="SignalP"/>
    </source>
</evidence>
<dbReference type="GO" id="GO:0005975">
    <property type="term" value="P:carbohydrate metabolic process"/>
    <property type="evidence" value="ECO:0007669"/>
    <property type="project" value="InterPro"/>
</dbReference>
<feature type="disulfide bond" evidence="8">
    <location>
        <begin position="386"/>
        <end position="400"/>
    </location>
</feature>
<keyword evidence="5 12" id="KW-0378">Hydrolase</keyword>
<dbReference type="Pfam" id="PF01522">
    <property type="entry name" value="Polysacc_deac_1"/>
    <property type="match status" value="1"/>
</dbReference>
<dbReference type="Proteomes" id="UP001199106">
    <property type="component" value="Unassembled WGS sequence"/>
</dbReference>
<dbReference type="InterPro" id="IPR036861">
    <property type="entry name" value="Endochitinase-like_sf"/>
</dbReference>
<keyword evidence="4 9" id="KW-0732">Signal</keyword>
<feature type="signal peptide" evidence="9">
    <location>
        <begin position="1"/>
        <end position="24"/>
    </location>
</feature>
<comment type="caution">
    <text evidence="12">The sequence shown here is derived from an EMBL/GenBank/DDBJ whole genome shotgun (WGS) entry which is preliminary data.</text>
</comment>
<accession>A0AAD4IB38</accession>
<dbReference type="InterPro" id="IPR002509">
    <property type="entry name" value="NODB_dom"/>
</dbReference>
<dbReference type="Gene3D" id="3.20.20.370">
    <property type="entry name" value="Glycoside hydrolase/deacetylase"/>
    <property type="match status" value="1"/>
</dbReference>
<keyword evidence="13" id="KW-1185">Reference proteome</keyword>
<dbReference type="GO" id="GO:0046872">
    <property type="term" value="F:metal ion binding"/>
    <property type="evidence" value="ECO:0007669"/>
    <property type="project" value="UniProtKB-KW"/>
</dbReference>
<feature type="chain" id="PRO_5041966007" evidence="9">
    <location>
        <begin position="25"/>
        <end position="474"/>
    </location>
</feature>
<dbReference type="Gene3D" id="3.30.60.10">
    <property type="entry name" value="Endochitinase-like"/>
    <property type="match status" value="3"/>
</dbReference>
<comment type="cofactor">
    <cofactor evidence="1">
        <name>Co(2+)</name>
        <dbReference type="ChEBI" id="CHEBI:48828"/>
    </cofactor>
</comment>
<dbReference type="GO" id="GO:0008061">
    <property type="term" value="F:chitin binding"/>
    <property type="evidence" value="ECO:0007669"/>
    <property type="project" value="UniProtKB-UniRule"/>
</dbReference>
<keyword evidence="3" id="KW-0479">Metal-binding</keyword>
<feature type="disulfide bond" evidence="8">
    <location>
        <begin position="440"/>
        <end position="452"/>
    </location>
</feature>
<keyword evidence="8" id="KW-1015">Disulfide bond</keyword>
<feature type="domain" description="Chitin-binding type-1" evidence="10">
    <location>
        <begin position="424"/>
        <end position="474"/>
    </location>
</feature>
<reference evidence="12" key="1">
    <citation type="submission" date="2021-07" db="EMBL/GenBank/DDBJ databases">
        <title>Genome Resource of American Ginseng Black Spot Pathogen Alternaria panax.</title>
        <authorList>
            <person name="Qiu C."/>
            <person name="Wang W."/>
            <person name="Liu Z."/>
        </authorList>
    </citation>
    <scope>NUCLEOTIDE SEQUENCE</scope>
    <source>
        <strain evidence="12">BNCC115425</strain>
    </source>
</reference>
<dbReference type="InterPro" id="IPR018371">
    <property type="entry name" value="Chitin-binding_1_CS"/>
</dbReference>
<dbReference type="EC" id="3.5.1.104" evidence="12"/>
<evidence type="ECO:0000256" key="4">
    <source>
        <dbReference type="ARBA" id="ARBA00022729"/>
    </source>
</evidence>
<evidence type="ECO:0000256" key="5">
    <source>
        <dbReference type="ARBA" id="ARBA00022801"/>
    </source>
</evidence>
<dbReference type="AlphaFoldDB" id="A0AAD4IB38"/>
<feature type="domain" description="Chitin-binding type-1" evidence="10">
    <location>
        <begin position="365"/>
        <end position="414"/>
    </location>
</feature>
<organism evidence="12 13">
    <name type="scientific">Alternaria panax</name>
    <dbReference type="NCBI Taxonomy" id="48097"/>
    <lineage>
        <taxon>Eukaryota</taxon>
        <taxon>Fungi</taxon>
        <taxon>Dikarya</taxon>
        <taxon>Ascomycota</taxon>
        <taxon>Pezizomycotina</taxon>
        <taxon>Dothideomycetes</taxon>
        <taxon>Pleosporomycetidae</taxon>
        <taxon>Pleosporales</taxon>
        <taxon>Pleosporineae</taxon>
        <taxon>Pleosporaceae</taxon>
        <taxon>Alternaria</taxon>
        <taxon>Alternaria sect. Panax</taxon>
    </lineage>
</organism>
<name>A0AAD4IB38_9PLEO</name>
<dbReference type="SUPFAM" id="SSF57016">
    <property type="entry name" value="Plant lectins/antimicrobial peptides"/>
    <property type="match status" value="3"/>
</dbReference>
<proteinExistence type="predicted"/>
<evidence type="ECO:0000256" key="1">
    <source>
        <dbReference type="ARBA" id="ARBA00001941"/>
    </source>
</evidence>
<keyword evidence="6" id="KW-0119">Carbohydrate metabolism</keyword>
<feature type="domain" description="NodB homology" evidence="11">
    <location>
        <begin position="38"/>
        <end position="222"/>
    </location>
</feature>
<evidence type="ECO:0000259" key="11">
    <source>
        <dbReference type="PROSITE" id="PS51677"/>
    </source>
</evidence>
<keyword evidence="7" id="KW-0170">Cobalt</keyword>
<evidence type="ECO:0000256" key="2">
    <source>
        <dbReference type="ARBA" id="ARBA00022669"/>
    </source>
</evidence>
<dbReference type="PROSITE" id="PS50941">
    <property type="entry name" value="CHIT_BIND_I_2"/>
    <property type="match status" value="3"/>
</dbReference>
<dbReference type="SMART" id="SM00270">
    <property type="entry name" value="ChtBD1"/>
    <property type="match status" value="3"/>
</dbReference>
<gene>
    <name evidence="12" type="ORF">G6011_09470</name>
</gene>
<feature type="domain" description="Chitin-binding type-1" evidence="10">
    <location>
        <begin position="261"/>
        <end position="312"/>
    </location>
</feature>
<dbReference type="PANTHER" id="PTHR46471">
    <property type="entry name" value="CHITIN DEACETYLASE"/>
    <property type="match status" value="1"/>
</dbReference>
<evidence type="ECO:0000256" key="7">
    <source>
        <dbReference type="ARBA" id="ARBA00023285"/>
    </source>
</evidence>
<dbReference type="SUPFAM" id="SSF88713">
    <property type="entry name" value="Glycoside hydrolase/deacetylase"/>
    <property type="match status" value="1"/>
</dbReference>
<dbReference type="GO" id="GO:0016810">
    <property type="term" value="F:hydrolase activity, acting on carbon-nitrogen (but not peptide) bonds"/>
    <property type="evidence" value="ECO:0007669"/>
    <property type="project" value="InterPro"/>
</dbReference>
<keyword evidence="2 8" id="KW-0147">Chitin-binding</keyword>
<dbReference type="PROSITE" id="PS51677">
    <property type="entry name" value="NODB"/>
    <property type="match status" value="1"/>
</dbReference>
<dbReference type="Pfam" id="PF00187">
    <property type="entry name" value="Chitin_bind_1"/>
    <property type="match status" value="1"/>
</dbReference>
<protein>
    <submittedName>
        <fullName evidence="12">Peptidoglycan-N-acetylglucosamine deacetylase</fullName>
        <ecNumber evidence="12">3.5.1.104</ecNumber>
    </submittedName>
</protein>